<accession>A0ACA9SH53</accession>
<dbReference type="EMBL" id="CAJVQC010115326">
    <property type="protein sequence ID" value="CAG8836638.1"/>
    <property type="molecule type" value="Genomic_DNA"/>
</dbReference>
<comment type="caution">
    <text evidence="1">The sequence shown here is derived from an EMBL/GenBank/DDBJ whole genome shotgun (WGS) entry which is preliminary data.</text>
</comment>
<reference evidence="1" key="1">
    <citation type="submission" date="2021-06" db="EMBL/GenBank/DDBJ databases">
        <authorList>
            <person name="Kallberg Y."/>
            <person name="Tangrot J."/>
            <person name="Rosling A."/>
        </authorList>
    </citation>
    <scope>NUCLEOTIDE SEQUENCE</scope>
    <source>
        <strain evidence="1">MA461A</strain>
    </source>
</reference>
<evidence type="ECO:0000313" key="1">
    <source>
        <dbReference type="EMBL" id="CAG8836638.1"/>
    </source>
</evidence>
<protein>
    <submittedName>
        <fullName evidence="1">24891_t:CDS:1</fullName>
    </submittedName>
</protein>
<feature type="non-terminal residue" evidence="1">
    <location>
        <position position="1"/>
    </location>
</feature>
<dbReference type="Proteomes" id="UP000789920">
    <property type="component" value="Unassembled WGS sequence"/>
</dbReference>
<organism evidence="1 2">
    <name type="scientific">Racocetra persica</name>
    <dbReference type="NCBI Taxonomy" id="160502"/>
    <lineage>
        <taxon>Eukaryota</taxon>
        <taxon>Fungi</taxon>
        <taxon>Fungi incertae sedis</taxon>
        <taxon>Mucoromycota</taxon>
        <taxon>Glomeromycotina</taxon>
        <taxon>Glomeromycetes</taxon>
        <taxon>Diversisporales</taxon>
        <taxon>Gigasporaceae</taxon>
        <taxon>Racocetra</taxon>
    </lineage>
</organism>
<keyword evidence="2" id="KW-1185">Reference proteome</keyword>
<sequence>EQPIVSKVDDNWKEEYEDEELISYETYTLEAESNNIEDSG</sequence>
<proteinExistence type="predicted"/>
<name>A0ACA9SH53_9GLOM</name>
<evidence type="ECO:0000313" key="2">
    <source>
        <dbReference type="Proteomes" id="UP000789920"/>
    </source>
</evidence>
<gene>
    <name evidence="1" type="ORF">RPERSI_LOCUS30006</name>
</gene>